<dbReference type="PROSITE" id="PS00862">
    <property type="entry name" value="OX2_COVAL_FAD"/>
    <property type="match status" value="1"/>
</dbReference>
<keyword evidence="3" id="KW-0060">Ascorbate biosynthesis</keyword>
<name>A0A1D9FVK9_MOOP1</name>
<dbReference type="PANTHER" id="PTHR43762">
    <property type="entry name" value="L-GULONOLACTONE OXIDASE"/>
    <property type="match status" value="1"/>
</dbReference>
<dbReference type="EMBL" id="CP017708">
    <property type="protein sequence ID" value="AOY79355.2"/>
    <property type="molecule type" value="Genomic_DNA"/>
</dbReference>
<dbReference type="InterPro" id="IPR006094">
    <property type="entry name" value="Oxid_FAD_bind_N"/>
</dbReference>
<dbReference type="GO" id="GO:0016020">
    <property type="term" value="C:membrane"/>
    <property type="evidence" value="ECO:0007669"/>
    <property type="project" value="InterPro"/>
</dbReference>
<dbReference type="GO" id="GO:0019853">
    <property type="term" value="P:L-ascorbic acid biosynthetic process"/>
    <property type="evidence" value="ECO:0007669"/>
    <property type="project" value="UniProtKB-KW"/>
</dbReference>
<evidence type="ECO:0000256" key="1">
    <source>
        <dbReference type="ARBA" id="ARBA00005147"/>
    </source>
</evidence>
<dbReference type="GO" id="GO:0003885">
    <property type="term" value="F:D-arabinono-1,4-lactone oxidase activity"/>
    <property type="evidence" value="ECO:0007669"/>
    <property type="project" value="InterPro"/>
</dbReference>
<dbReference type="Gene3D" id="3.30.465.10">
    <property type="match status" value="1"/>
</dbReference>
<dbReference type="PIRSF" id="PIRSF000136">
    <property type="entry name" value="LGO_GLO"/>
    <property type="match status" value="1"/>
</dbReference>
<dbReference type="SUPFAM" id="SSF56176">
    <property type="entry name" value="FAD-binding/transporter-associated domain-like"/>
    <property type="match status" value="1"/>
</dbReference>
<dbReference type="NCBIfam" id="TIGR01679">
    <property type="entry name" value="bact_FAD_ox"/>
    <property type="match status" value="1"/>
</dbReference>
<dbReference type="Proteomes" id="UP000176944">
    <property type="component" value="Chromosome"/>
</dbReference>
<dbReference type="Pfam" id="PF01565">
    <property type="entry name" value="FAD_binding_4"/>
    <property type="match status" value="1"/>
</dbReference>
<evidence type="ECO:0000256" key="2">
    <source>
        <dbReference type="ARBA" id="ARBA00005466"/>
    </source>
</evidence>
<dbReference type="InterPro" id="IPR036318">
    <property type="entry name" value="FAD-bd_PCMH-like_sf"/>
</dbReference>
<dbReference type="AlphaFoldDB" id="A0A1D9FVK9"/>
<dbReference type="Pfam" id="PF04030">
    <property type="entry name" value="ALO"/>
    <property type="match status" value="1"/>
</dbReference>
<sequence>MSPAWSNWRGNVSCNPKSIVEPSSNEDLRKVLAMARTERMKVKVVGSGHSWSEAACTDGVLVSLKRLNRVIELDRERGTVTVEPGITLNSLNQYLDQHGMALENLGAITKQTISGAIAMATHGTGDKNGSLASAVVELELMKASGEVVRYQQDNPTFYGVCVNLGALGIITLITLRCVPTFFLRDVQQPILTDLLRKEIDTLVKENDHFQFFEFPHTSRSYSFRFNKMDEPVTPMPFWRQFLDDLSRTISRSGNGIGDWITRNFPALIPLIFRVAFFTNLRGLNRWDKSFKILAFENINFTYSELEYAIPRSATIKALEQIHEMIKKQGFRINLPISVRFASSEEHWLSPLYQRESAYISLNLSGSDFKVIENYHREAEKILLEYGGRPNWGKHFYSNREYLRSQYPRWDDFALLMKEFDPDRLFSNPFLDRLFPFDV</sequence>
<evidence type="ECO:0000256" key="3">
    <source>
        <dbReference type="ARBA" id="ARBA00022644"/>
    </source>
</evidence>
<evidence type="ECO:0000313" key="7">
    <source>
        <dbReference type="Proteomes" id="UP000176944"/>
    </source>
</evidence>
<dbReference type="Gene3D" id="3.30.70.2520">
    <property type="match status" value="1"/>
</dbReference>
<dbReference type="PROSITE" id="PS51387">
    <property type="entry name" value="FAD_PCMH"/>
    <property type="match status" value="1"/>
</dbReference>
<keyword evidence="4" id="KW-0560">Oxidoreductase</keyword>
<evidence type="ECO:0000256" key="4">
    <source>
        <dbReference type="ARBA" id="ARBA00023002"/>
    </source>
</evidence>
<organism evidence="6 7">
    <name type="scientific">Moorena producens (strain JHB)</name>
    <dbReference type="NCBI Taxonomy" id="1454205"/>
    <lineage>
        <taxon>Bacteria</taxon>
        <taxon>Bacillati</taxon>
        <taxon>Cyanobacteriota</taxon>
        <taxon>Cyanophyceae</taxon>
        <taxon>Coleofasciculales</taxon>
        <taxon>Coleofasciculaceae</taxon>
        <taxon>Moorena</taxon>
    </lineage>
</organism>
<dbReference type="InterPro" id="IPR007173">
    <property type="entry name" value="ALO_C"/>
</dbReference>
<dbReference type="InterPro" id="IPR016167">
    <property type="entry name" value="FAD-bd_PCMH_sub1"/>
</dbReference>
<dbReference type="Gene3D" id="3.30.43.10">
    <property type="entry name" value="Uridine Diphospho-n-acetylenolpyruvylglucosamine Reductase, domain 2"/>
    <property type="match status" value="1"/>
</dbReference>
<reference evidence="7" key="1">
    <citation type="submission" date="2016-10" db="EMBL/GenBank/DDBJ databases">
        <title>Comparative genomics uncovers the prolific and rare metabolic potential of the cyanobacterial genus Moorea.</title>
        <authorList>
            <person name="Leao T."/>
            <person name="Castelao G."/>
            <person name="Korobeynikov A."/>
            <person name="Monroe E.A."/>
            <person name="Podell S."/>
            <person name="Glukhov E."/>
            <person name="Allen E."/>
            <person name="Gerwick W.H."/>
            <person name="Gerwick L."/>
        </authorList>
    </citation>
    <scope>NUCLEOTIDE SEQUENCE [LARGE SCALE GENOMIC DNA]</scope>
    <source>
        <strain evidence="7">JHB</strain>
    </source>
</reference>
<dbReference type="PANTHER" id="PTHR43762:SF1">
    <property type="entry name" value="D-ARABINONO-1,4-LACTONE OXIDASE"/>
    <property type="match status" value="1"/>
</dbReference>
<dbReference type="InterPro" id="IPR016169">
    <property type="entry name" value="FAD-bd_PCMH_sub2"/>
</dbReference>
<dbReference type="InterPro" id="IPR016171">
    <property type="entry name" value="Vanillyl_alc_oxidase_C-sub2"/>
</dbReference>
<comment type="similarity">
    <text evidence="2">Belongs to the oxygen-dependent FAD-linked oxidoreductase family.</text>
</comment>
<dbReference type="GO" id="GO:0071949">
    <property type="term" value="F:FAD binding"/>
    <property type="evidence" value="ECO:0007669"/>
    <property type="project" value="InterPro"/>
</dbReference>
<dbReference type="Gene3D" id="1.10.45.10">
    <property type="entry name" value="Vanillyl-alcohol Oxidase, Chain A, domain 4"/>
    <property type="match status" value="1"/>
</dbReference>
<accession>A0A1D9FVK9</accession>
<gene>
    <name evidence="6" type="ORF">BJP36_04915</name>
</gene>
<protein>
    <submittedName>
        <fullName evidence="6">FAD-binding protein</fullName>
    </submittedName>
</protein>
<evidence type="ECO:0000313" key="6">
    <source>
        <dbReference type="EMBL" id="AOY79355.2"/>
    </source>
</evidence>
<dbReference type="InterPro" id="IPR010031">
    <property type="entry name" value="FAD_lactone_oxidase-like"/>
</dbReference>
<feature type="domain" description="FAD-binding PCMH-type" evidence="5">
    <location>
        <begin position="12"/>
        <end position="180"/>
    </location>
</feature>
<dbReference type="InterPro" id="IPR016166">
    <property type="entry name" value="FAD-bd_PCMH"/>
</dbReference>
<dbReference type="InterPro" id="IPR006093">
    <property type="entry name" value="Oxy_OxRdtase_FAD_BS"/>
</dbReference>
<proteinExistence type="inferred from homology"/>
<evidence type="ECO:0000259" key="5">
    <source>
        <dbReference type="PROSITE" id="PS51387"/>
    </source>
</evidence>
<comment type="pathway">
    <text evidence="1">Cofactor biosynthesis; L-ascorbate biosynthesis.</text>
</comment>